<keyword evidence="1" id="KW-0472">Membrane</keyword>
<dbReference type="Proteomes" id="UP000633205">
    <property type="component" value="Unassembled WGS sequence"/>
</dbReference>
<organism evidence="2 3">
    <name type="scientific">Microbacterium faecale</name>
    <dbReference type="NCBI Taxonomy" id="1804630"/>
    <lineage>
        <taxon>Bacteria</taxon>
        <taxon>Bacillati</taxon>
        <taxon>Actinomycetota</taxon>
        <taxon>Actinomycetes</taxon>
        <taxon>Micrococcales</taxon>
        <taxon>Microbacteriaceae</taxon>
        <taxon>Microbacterium</taxon>
    </lineage>
</organism>
<comment type="caution">
    <text evidence="2">The sequence shown here is derived from an EMBL/GenBank/DDBJ whole genome shotgun (WGS) entry which is preliminary data.</text>
</comment>
<keyword evidence="1" id="KW-0812">Transmembrane</keyword>
<evidence type="ECO:0000313" key="2">
    <source>
        <dbReference type="EMBL" id="GGD36759.1"/>
    </source>
</evidence>
<feature type="transmembrane region" description="Helical" evidence="1">
    <location>
        <begin position="135"/>
        <end position="157"/>
    </location>
</feature>
<feature type="transmembrane region" description="Helical" evidence="1">
    <location>
        <begin position="476"/>
        <end position="499"/>
    </location>
</feature>
<feature type="transmembrane region" description="Helical" evidence="1">
    <location>
        <begin position="53"/>
        <end position="74"/>
    </location>
</feature>
<reference evidence="2" key="1">
    <citation type="journal article" date="2014" name="Int. J. Syst. Evol. Microbiol.">
        <title>Complete genome sequence of Corynebacterium casei LMG S-19264T (=DSM 44701T), isolated from a smear-ripened cheese.</title>
        <authorList>
            <consortium name="US DOE Joint Genome Institute (JGI-PGF)"/>
            <person name="Walter F."/>
            <person name="Albersmeier A."/>
            <person name="Kalinowski J."/>
            <person name="Ruckert C."/>
        </authorList>
    </citation>
    <scope>NUCLEOTIDE SEQUENCE</scope>
    <source>
        <strain evidence="2">CGMCC 1.15152</strain>
    </source>
</reference>
<sequence>MVAHVLRLRIAQQLAPLRTRRRGSAIVADLLIVLAAAAAATGAVALQSTSAETLEVAVVLGGSLITLAFFLAPFGSPRPDPLDPAAFALLPLSPIALTGATMLAALTSLPLMAVIAVDIAAASSAVALGRPVVEAAAGVAAHALTCALVARLGYALAVRVRVGGRTREGATIVAILGVAVVIPAAAYAVSASWELGAPALIVTVAQVAALMPIGAAPALLATGGSAVIAVTTATLVVAITCWALIVRHALASPPRSAEQQEAGLGWLGILPTTATGVIAARSMIYWSRDVRYLANVAIIPIAGLVPVLPLLIAGVPVDVVALIPLPIIAAFLGWTIHNDLAYDSEAIWLHVVTSVRGVADRIGRLLPIVVIAIPMLSITIAVTAAVAGAWEHLGALVGVALALTLSGIGLSSVSSAAAAYPVARPGDSPFRQPQRAGGRGVLAPAVVLIGTFCVSVPTLIAAFGAVVSRTREDVDALWIGAGTGVGVLVFGVLIGALIFQRRGHRLIEIGQTR</sequence>
<feature type="transmembrane region" description="Helical" evidence="1">
    <location>
        <begin position="365"/>
        <end position="390"/>
    </location>
</feature>
<dbReference type="EMBL" id="BMHO01000001">
    <property type="protein sequence ID" value="GGD36759.1"/>
    <property type="molecule type" value="Genomic_DNA"/>
</dbReference>
<feature type="transmembrane region" description="Helical" evidence="1">
    <location>
        <begin position="441"/>
        <end position="464"/>
    </location>
</feature>
<proteinExistence type="predicted"/>
<feature type="transmembrane region" description="Helical" evidence="1">
    <location>
        <begin position="25"/>
        <end position="46"/>
    </location>
</feature>
<feature type="transmembrane region" description="Helical" evidence="1">
    <location>
        <begin position="195"/>
        <end position="220"/>
    </location>
</feature>
<evidence type="ECO:0000256" key="1">
    <source>
        <dbReference type="SAM" id="Phobius"/>
    </source>
</evidence>
<reference evidence="2" key="2">
    <citation type="submission" date="2020-09" db="EMBL/GenBank/DDBJ databases">
        <authorList>
            <person name="Sun Q."/>
            <person name="Zhou Y."/>
        </authorList>
    </citation>
    <scope>NUCLEOTIDE SEQUENCE</scope>
    <source>
        <strain evidence="2">CGMCC 1.15152</strain>
    </source>
</reference>
<feature type="transmembrane region" description="Helical" evidence="1">
    <location>
        <begin position="262"/>
        <end position="280"/>
    </location>
</feature>
<feature type="transmembrane region" description="Helical" evidence="1">
    <location>
        <begin position="292"/>
        <end position="313"/>
    </location>
</feature>
<keyword evidence="3" id="KW-1185">Reference proteome</keyword>
<dbReference type="AlphaFoldDB" id="A0A916YBE5"/>
<protein>
    <submittedName>
        <fullName evidence="2">Uncharacterized protein</fullName>
    </submittedName>
</protein>
<feature type="transmembrane region" description="Helical" evidence="1">
    <location>
        <begin position="396"/>
        <end position="420"/>
    </location>
</feature>
<keyword evidence="1" id="KW-1133">Transmembrane helix</keyword>
<name>A0A916YBE5_9MICO</name>
<feature type="transmembrane region" description="Helical" evidence="1">
    <location>
        <begin position="319"/>
        <end position="336"/>
    </location>
</feature>
<feature type="transmembrane region" description="Helical" evidence="1">
    <location>
        <begin position="86"/>
        <end position="106"/>
    </location>
</feature>
<feature type="transmembrane region" description="Helical" evidence="1">
    <location>
        <begin position="169"/>
        <end position="189"/>
    </location>
</feature>
<dbReference type="RefSeq" id="WP_188711814.1">
    <property type="nucleotide sequence ID" value="NZ_BMHO01000001.1"/>
</dbReference>
<accession>A0A916YBE5</accession>
<gene>
    <name evidence="2" type="ORF">GCM10010915_16780</name>
</gene>
<feature type="transmembrane region" description="Helical" evidence="1">
    <location>
        <begin position="227"/>
        <end position="250"/>
    </location>
</feature>
<evidence type="ECO:0000313" key="3">
    <source>
        <dbReference type="Proteomes" id="UP000633205"/>
    </source>
</evidence>